<dbReference type="Pfam" id="PF00202">
    <property type="entry name" value="Aminotran_3"/>
    <property type="match status" value="1"/>
</dbReference>
<dbReference type="InterPro" id="IPR004632">
    <property type="entry name" value="4NH2But_aminotransferase_bac"/>
</dbReference>
<evidence type="ECO:0000313" key="20">
    <source>
        <dbReference type="Proteomes" id="UP000190229"/>
    </source>
</evidence>
<sequence>MMKTKREANALLRERYVTKSVSVQNPIAVVRAEGAKLWDEEGREYIDFAGGIGVMNVGHSHPEVIAAVKEQADKLFHTCIHVTLNEPYLQLAEQLCRIAPIVGEKKALLVNTGAEAVENAVKIARSFTGRPAVIAFEGAFHGRTMLGMSLTSKVTPYKTGFGPFVPEIYRMPFPNPYRSELDEETLGEQAVETVVRAFETYVEANQVAALIVEPVQGEGGFVVPPTNYLPLLRNVCRERGIVFILDEVQSGFARTGKMFAAEHYDALDPDLILVAKSLGAGLPIAAVVGKADVMDAPQVGSLGGTYGGNPLAAAAALKVIEVMEREQLPARAEHIGQKSVSFLRELQQKSTIIGDVRGQGAMIAIELVKDRATKEPHAEATALVTKKCLEYGLITVKAGVYSNIIRLLSPLVISDETLQQGLQVIARAVRETEEELG</sequence>
<dbReference type="STRING" id="1765683.B2M26_02200"/>
<dbReference type="GO" id="GO:0009448">
    <property type="term" value="P:gamma-aminobutyric acid metabolic process"/>
    <property type="evidence" value="ECO:0007669"/>
    <property type="project" value="InterPro"/>
</dbReference>
<evidence type="ECO:0000256" key="8">
    <source>
        <dbReference type="ARBA" id="ARBA00022679"/>
    </source>
</evidence>
<dbReference type="InterPro" id="IPR015424">
    <property type="entry name" value="PyrdxlP-dep_Trfase"/>
</dbReference>
<comment type="similarity">
    <text evidence="4 16">Belongs to the class-III pyridoxal-phosphate-dependent aminotransferase family.</text>
</comment>
<dbReference type="Gene3D" id="3.40.640.10">
    <property type="entry name" value="Type I PLP-dependent aspartate aminotransferase-like (Major domain)"/>
    <property type="match status" value="1"/>
</dbReference>
<evidence type="ECO:0000256" key="11">
    <source>
        <dbReference type="ARBA" id="ARBA00030204"/>
    </source>
</evidence>
<dbReference type="InterPro" id="IPR015421">
    <property type="entry name" value="PyrdxlP-dep_Trfase_major"/>
</dbReference>
<dbReference type="EC" id="2.6.1.22" evidence="5"/>
<dbReference type="AlphaFoldDB" id="A0A162RX70"/>
<protein>
    <recommendedName>
        <fullName evidence="12">(S)-3-amino-2-methylpropionate transaminase</fullName>
        <ecNumber evidence="6">2.6.1.19</ecNumber>
        <ecNumber evidence="5">2.6.1.22</ecNumber>
    </recommendedName>
    <alternativeName>
        <fullName evidence="13">GABA aminotransferase</fullName>
    </alternativeName>
    <alternativeName>
        <fullName evidence="11">Gamma-amino-N-butyrate transaminase</fullName>
    </alternativeName>
    <alternativeName>
        <fullName evidence="15">Glutamate:succinic semialdehyde transaminase</fullName>
    </alternativeName>
    <alternativeName>
        <fullName evidence="10">L-AIBAT</fullName>
    </alternativeName>
</protein>
<evidence type="ECO:0000256" key="2">
    <source>
        <dbReference type="ARBA" id="ARBA00001933"/>
    </source>
</evidence>
<evidence type="ECO:0000256" key="15">
    <source>
        <dbReference type="ARBA" id="ARBA00050054"/>
    </source>
</evidence>
<name>A0A162RX70_9BACL</name>
<evidence type="ECO:0000256" key="14">
    <source>
        <dbReference type="ARBA" id="ARBA00048021"/>
    </source>
</evidence>
<organism evidence="18 20">
    <name type="scientific">Ferroacidibacillus organovorans</name>
    <dbReference type="NCBI Taxonomy" id="1765683"/>
    <lineage>
        <taxon>Bacteria</taxon>
        <taxon>Bacillati</taxon>
        <taxon>Bacillota</taxon>
        <taxon>Bacilli</taxon>
        <taxon>Bacillales</taxon>
        <taxon>Alicyclobacillaceae</taxon>
        <taxon>Ferroacidibacillus</taxon>
    </lineage>
</organism>
<comment type="caution">
    <text evidence="18">The sequence shown here is derived from an EMBL/GenBank/DDBJ whole genome shotgun (WGS) entry which is preliminary data.</text>
</comment>
<dbReference type="InterPro" id="IPR050103">
    <property type="entry name" value="Class-III_PLP-dep_AT"/>
</dbReference>
<evidence type="ECO:0000256" key="6">
    <source>
        <dbReference type="ARBA" id="ARBA00012912"/>
    </source>
</evidence>
<dbReference type="GO" id="GO:0030170">
    <property type="term" value="F:pyridoxal phosphate binding"/>
    <property type="evidence" value="ECO:0007669"/>
    <property type="project" value="InterPro"/>
</dbReference>
<dbReference type="Proteomes" id="UP000077421">
    <property type="component" value="Unassembled WGS sequence"/>
</dbReference>
<evidence type="ECO:0000256" key="10">
    <source>
        <dbReference type="ARBA" id="ARBA00029760"/>
    </source>
</evidence>
<keyword evidence="8" id="KW-0808">Transferase</keyword>
<comment type="cofactor">
    <cofactor evidence="2">
        <name>pyridoxal 5'-phosphate</name>
        <dbReference type="ChEBI" id="CHEBI:597326"/>
    </cofactor>
</comment>
<dbReference type="PROSITE" id="PS00600">
    <property type="entry name" value="AA_TRANSFER_CLASS_3"/>
    <property type="match status" value="1"/>
</dbReference>
<evidence type="ECO:0000313" key="19">
    <source>
        <dbReference type="Proteomes" id="UP000077421"/>
    </source>
</evidence>
<evidence type="ECO:0000256" key="13">
    <source>
        <dbReference type="ARBA" id="ARBA00031787"/>
    </source>
</evidence>
<dbReference type="FunFam" id="3.40.640.10:FF:000013">
    <property type="entry name" value="4-aminobutyrate aminotransferase"/>
    <property type="match status" value="1"/>
</dbReference>
<dbReference type="InterPro" id="IPR015422">
    <property type="entry name" value="PyrdxlP-dep_Trfase_small"/>
</dbReference>
<dbReference type="EMBL" id="MWPS01000005">
    <property type="protein sequence ID" value="OPG17327.1"/>
    <property type="molecule type" value="Genomic_DNA"/>
</dbReference>
<reference evidence="18 20" key="2">
    <citation type="submission" date="2017-02" db="EMBL/GenBank/DDBJ databases">
        <title>Draft genome of Acidibacillus ferrooxidans Huett2.</title>
        <authorList>
            <person name="Schopf S."/>
        </authorList>
    </citation>
    <scope>NUCLEOTIDE SEQUENCE [LARGE SCALE GENOMIC DNA]</scope>
    <source>
        <strain evidence="18 20">Huett2</strain>
    </source>
</reference>
<evidence type="ECO:0000313" key="17">
    <source>
        <dbReference type="EMBL" id="OAG95336.1"/>
    </source>
</evidence>
<evidence type="ECO:0000256" key="16">
    <source>
        <dbReference type="RuleBase" id="RU003560"/>
    </source>
</evidence>
<evidence type="ECO:0000256" key="5">
    <source>
        <dbReference type="ARBA" id="ARBA00012876"/>
    </source>
</evidence>
<dbReference type="InterPro" id="IPR049704">
    <property type="entry name" value="Aminotrans_3_PPA_site"/>
</dbReference>
<comment type="catalytic activity">
    <reaction evidence="14">
        <text>4-aminobutanoate + 2-oxoglutarate = succinate semialdehyde + L-glutamate</text>
        <dbReference type="Rhea" id="RHEA:23352"/>
        <dbReference type="ChEBI" id="CHEBI:16810"/>
        <dbReference type="ChEBI" id="CHEBI:29985"/>
        <dbReference type="ChEBI" id="CHEBI:57706"/>
        <dbReference type="ChEBI" id="CHEBI:59888"/>
        <dbReference type="EC" id="2.6.1.19"/>
    </reaction>
</comment>
<dbReference type="GO" id="GO:0047298">
    <property type="term" value="F:(S)-3-amino-2-methylpropionate transaminase activity"/>
    <property type="evidence" value="ECO:0007669"/>
    <property type="project" value="UniProtKB-EC"/>
</dbReference>
<reference evidence="17 19" key="1">
    <citation type="submission" date="2016-02" db="EMBL/GenBank/DDBJ databases">
        <title>Draft genome sequence of Acidibacillus ferrooxidans SLC66.</title>
        <authorList>
            <person name="Oliveira G."/>
            <person name="Nancucheo I."/>
            <person name="Dall'Agnol H."/>
            <person name="Johnson B."/>
            <person name="Oliveira R."/>
            <person name="Nunes G.L."/>
            <person name="Tzotzos G."/>
            <person name="Orellana S.C."/>
            <person name="Salim A.C."/>
            <person name="Araujo F.M."/>
        </authorList>
    </citation>
    <scope>NUCLEOTIDE SEQUENCE [LARGE SCALE GENOMIC DNA]</scope>
    <source>
        <strain evidence="17 19">SLC66</strain>
    </source>
</reference>
<dbReference type="PIRSF" id="PIRSF000521">
    <property type="entry name" value="Transaminase_4ab_Lys_Orn"/>
    <property type="match status" value="1"/>
</dbReference>
<gene>
    <name evidence="17" type="ORF">AYW79_01045</name>
    <name evidence="18" type="ORF">B2M26_02200</name>
</gene>
<keyword evidence="20" id="KW-1185">Reference proteome</keyword>
<evidence type="ECO:0000256" key="4">
    <source>
        <dbReference type="ARBA" id="ARBA00008954"/>
    </source>
</evidence>
<evidence type="ECO:0000256" key="1">
    <source>
        <dbReference type="ARBA" id="ARBA00001750"/>
    </source>
</evidence>
<evidence type="ECO:0000313" key="18">
    <source>
        <dbReference type="EMBL" id="OPG17327.1"/>
    </source>
</evidence>
<proteinExistence type="inferred from homology"/>
<dbReference type="GO" id="GO:0042802">
    <property type="term" value="F:identical protein binding"/>
    <property type="evidence" value="ECO:0007669"/>
    <property type="project" value="TreeGrafter"/>
</dbReference>
<comment type="catalytic activity">
    <reaction evidence="1">
        <text>(S)-3-amino-2-methylpropanoate + 2-oxoglutarate = 2-methyl-3-oxopropanoate + L-glutamate</text>
        <dbReference type="Rhea" id="RHEA:13993"/>
        <dbReference type="ChEBI" id="CHEBI:16810"/>
        <dbReference type="ChEBI" id="CHEBI:29985"/>
        <dbReference type="ChEBI" id="CHEBI:57700"/>
        <dbReference type="ChEBI" id="CHEBI:58655"/>
        <dbReference type="EC" id="2.6.1.22"/>
    </reaction>
</comment>
<dbReference type="SUPFAM" id="SSF53383">
    <property type="entry name" value="PLP-dependent transferases"/>
    <property type="match status" value="1"/>
</dbReference>
<dbReference type="Proteomes" id="UP000190229">
    <property type="component" value="Unassembled WGS sequence"/>
</dbReference>
<dbReference type="EMBL" id="LSUQ01000002">
    <property type="protein sequence ID" value="OAG95336.1"/>
    <property type="molecule type" value="Genomic_DNA"/>
</dbReference>
<dbReference type="InterPro" id="IPR005814">
    <property type="entry name" value="Aminotrans_3"/>
</dbReference>
<evidence type="ECO:0000256" key="12">
    <source>
        <dbReference type="ARBA" id="ARBA00030857"/>
    </source>
</evidence>
<comment type="pathway">
    <text evidence="3">Amino-acid degradation; 4-aminobutanoate degradation.</text>
</comment>
<dbReference type="NCBIfam" id="TIGR00700">
    <property type="entry name" value="GABAtrnsam"/>
    <property type="match status" value="1"/>
</dbReference>
<dbReference type="EC" id="2.6.1.19" evidence="6"/>
<accession>A0A162RX70</accession>
<evidence type="ECO:0000256" key="9">
    <source>
        <dbReference type="ARBA" id="ARBA00022898"/>
    </source>
</evidence>
<evidence type="ECO:0000256" key="7">
    <source>
        <dbReference type="ARBA" id="ARBA00022576"/>
    </source>
</evidence>
<evidence type="ECO:0000256" key="3">
    <source>
        <dbReference type="ARBA" id="ARBA00005176"/>
    </source>
</evidence>
<dbReference type="OrthoDB" id="9807885at2"/>
<dbReference type="Gene3D" id="3.90.1150.10">
    <property type="entry name" value="Aspartate Aminotransferase, domain 1"/>
    <property type="match status" value="1"/>
</dbReference>
<keyword evidence="7" id="KW-0032">Aminotransferase</keyword>
<dbReference type="GO" id="GO:0034386">
    <property type="term" value="F:4-aminobutyrate:2-oxoglutarate transaminase activity"/>
    <property type="evidence" value="ECO:0007669"/>
    <property type="project" value="UniProtKB-EC"/>
</dbReference>
<keyword evidence="9 16" id="KW-0663">Pyridoxal phosphate</keyword>
<dbReference type="CDD" id="cd00610">
    <property type="entry name" value="OAT_like"/>
    <property type="match status" value="1"/>
</dbReference>
<dbReference type="PANTHER" id="PTHR11986:SF79">
    <property type="entry name" value="ACETYLORNITHINE AMINOTRANSFERASE, MITOCHONDRIAL"/>
    <property type="match status" value="1"/>
</dbReference>
<dbReference type="PANTHER" id="PTHR11986">
    <property type="entry name" value="AMINOTRANSFERASE CLASS III"/>
    <property type="match status" value="1"/>
</dbReference>